<evidence type="ECO:0000256" key="9">
    <source>
        <dbReference type="HAMAP-Rule" id="MF_01658"/>
    </source>
</evidence>
<dbReference type="EMBL" id="LR778175">
    <property type="protein sequence ID" value="CAB1276531.1"/>
    <property type="molecule type" value="Genomic_DNA"/>
</dbReference>
<gene>
    <name evidence="10" type="primary">coq</name>
    <name evidence="9" type="synonym">coq7</name>
    <name evidence="10" type="ORF">NSCAC_1218</name>
</gene>
<dbReference type="KEGG" id="ntg:NSCAC_1218"/>
<name>A0A7G1QAL2_9GAMM</name>
<keyword evidence="5 9" id="KW-0560">Oxidoreductase</keyword>
<accession>A0A7G1QAL2</accession>
<evidence type="ECO:0000256" key="7">
    <source>
        <dbReference type="ARBA" id="ARBA00023033"/>
    </source>
</evidence>
<keyword evidence="6 9" id="KW-0408">Iron</keyword>
<comment type="cofactor">
    <cofactor evidence="9">
        <name>Fe cation</name>
        <dbReference type="ChEBI" id="CHEBI:24875"/>
    </cofactor>
    <text evidence="9">Binds 2 iron ions per subunit.</text>
</comment>
<keyword evidence="7 9" id="KW-0503">Monooxygenase</keyword>
<dbReference type="AlphaFoldDB" id="A0A7G1QAL2"/>
<comment type="function">
    <text evidence="9">Catalyzes the hydroxylation of 2-nonaprenyl-3-methyl-6-methoxy-1,4-benzoquinol during ubiquinone biosynthesis.</text>
</comment>
<dbReference type="EC" id="1.14.99.60" evidence="9"/>
<sequence length="214" mass="24354">MEEIKFSQIDQFIISFDNALKTIFGPLKPTDRPSPAMNIEEGVLSEAEKNISGKLMRVNHAGEIAAQALYRGQALTAYLEEVKEVMDHSAQEENDHLVWCRYRVQELGTHTSYLDIFWYSGSFMIGALAGIAGDKWSLGFVTETEYQVVKHLEEHLKKLPVHDMRTRAIVEQMKEDEFEHAITAIESGGVELPAFIKKIMQITSKIMTQTAYWV</sequence>
<dbReference type="Gene3D" id="1.20.1260.10">
    <property type="match status" value="1"/>
</dbReference>
<organism evidence="10 11">
    <name type="scientific">Candidatus Nitrosacidococcus tergens</name>
    <dbReference type="NCBI Taxonomy" id="553981"/>
    <lineage>
        <taxon>Bacteria</taxon>
        <taxon>Pseudomonadati</taxon>
        <taxon>Pseudomonadota</taxon>
        <taxon>Gammaproteobacteria</taxon>
        <taxon>Chromatiales</taxon>
        <taxon>Chromatiaceae</taxon>
        <taxon>Candidatus Nitrosacidococcus</taxon>
    </lineage>
</organism>
<dbReference type="UniPathway" id="UPA00232"/>
<dbReference type="InterPro" id="IPR011566">
    <property type="entry name" value="Ubq_synth_Coq7"/>
</dbReference>
<dbReference type="GO" id="GO:0046872">
    <property type="term" value="F:metal ion binding"/>
    <property type="evidence" value="ECO:0007669"/>
    <property type="project" value="UniProtKB-KW"/>
</dbReference>
<comment type="similarity">
    <text evidence="9">Belongs to the COQ7 family.</text>
</comment>
<dbReference type="InterPro" id="IPR047809">
    <property type="entry name" value="COQ7_proteobact"/>
</dbReference>
<dbReference type="PANTHER" id="PTHR11237:SF4">
    <property type="entry name" value="5-DEMETHOXYUBIQUINONE HYDROXYLASE, MITOCHONDRIAL"/>
    <property type="match status" value="1"/>
</dbReference>
<comment type="pathway">
    <text evidence="1 9">Cofactor biosynthesis; ubiquinone biosynthesis.</text>
</comment>
<dbReference type="Pfam" id="PF03232">
    <property type="entry name" value="COQ7"/>
    <property type="match status" value="1"/>
</dbReference>
<keyword evidence="8 9" id="KW-0472">Membrane</keyword>
<dbReference type="InterPro" id="IPR009078">
    <property type="entry name" value="Ferritin-like_SF"/>
</dbReference>
<feature type="binding site" evidence="9">
    <location>
        <position position="96"/>
    </location>
    <ligand>
        <name>Fe cation</name>
        <dbReference type="ChEBI" id="CHEBI:24875"/>
        <label>1</label>
    </ligand>
</feature>
<dbReference type="GO" id="GO:0008682">
    <property type="term" value="F:3-demethoxyubiquinol 3-hydroxylase activity"/>
    <property type="evidence" value="ECO:0007669"/>
    <property type="project" value="UniProtKB-EC"/>
</dbReference>
<dbReference type="SUPFAM" id="SSF47240">
    <property type="entry name" value="Ferritin-like"/>
    <property type="match status" value="1"/>
</dbReference>
<feature type="binding site" evidence="9">
    <location>
        <position position="180"/>
    </location>
    <ligand>
        <name>Fe cation</name>
        <dbReference type="ChEBI" id="CHEBI:24875"/>
        <label>2</label>
    </ligand>
</feature>
<comment type="subcellular location">
    <subcellularLocation>
        <location evidence="9">Cell membrane</location>
        <topology evidence="9">Peripheral membrane protein</topology>
    </subcellularLocation>
</comment>
<evidence type="ECO:0000313" key="11">
    <source>
        <dbReference type="Proteomes" id="UP000516072"/>
    </source>
</evidence>
<keyword evidence="11" id="KW-1185">Reference proteome</keyword>
<feature type="binding site" evidence="9">
    <location>
        <position position="177"/>
    </location>
    <ligand>
        <name>Fe cation</name>
        <dbReference type="ChEBI" id="CHEBI:24875"/>
        <label>2</label>
    </ligand>
</feature>
<evidence type="ECO:0000256" key="6">
    <source>
        <dbReference type="ARBA" id="ARBA00023004"/>
    </source>
</evidence>
<evidence type="ECO:0000256" key="5">
    <source>
        <dbReference type="ARBA" id="ARBA00023002"/>
    </source>
</evidence>
<dbReference type="GO" id="GO:0006744">
    <property type="term" value="P:ubiquinone biosynthetic process"/>
    <property type="evidence" value="ECO:0007669"/>
    <property type="project" value="UniProtKB-UniRule"/>
</dbReference>
<feature type="binding site" evidence="9">
    <location>
        <position position="145"/>
    </location>
    <ligand>
        <name>Fe cation</name>
        <dbReference type="ChEBI" id="CHEBI:24875"/>
        <label>2</label>
    </ligand>
</feature>
<feature type="binding site" evidence="9">
    <location>
        <position position="93"/>
    </location>
    <ligand>
        <name>Fe cation</name>
        <dbReference type="ChEBI" id="CHEBI:24875"/>
        <label>2</label>
    </ligand>
</feature>
<evidence type="ECO:0000256" key="8">
    <source>
        <dbReference type="ARBA" id="ARBA00023136"/>
    </source>
</evidence>
<dbReference type="RefSeq" id="WP_197743926.1">
    <property type="nucleotide sequence ID" value="NZ_LR778175.1"/>
</dbReference>
<evidence type="ECO:0000256" key="3">
    <source>
        <dbReference type="ARBA" id="ARBA00022688"/>
    </source>
</evidence>
<evidence type="ECO:0000313" key="10">
    <source>
        <dbReference type="EMBL" id="CAB1276531.1"/>
    </source>
</evidence>
<evidence type="ECO:0000256" key="4">
    <source>
        <dbReference type="ARBA" id="ARBA00022723"/>
    </source>
</evidence>
<dbReference type="HAMAP" id="MF_01658">
    <property type="entry name" value="COQ7"/>
    <property type="match status" value="1"/>
</dbReference>
<dbReference type="PANTHER" id="PTHR11237">
    <property type="entry name" value="COENZYME Q10 BIOSYNTHESIS PROTEIN 7"/>
    <property type="match status" value="1"/>
</dbReference>
<proteinExistence type="inferred from homology"/>
<reference evidence="10 11" key="1">
    <citation type="submission" date="2020-03" db="EMBL/GenBank/DDBJ databases">
        <authorList>
            <person name="Picone N."/>
        </authorList>
    </citation>
    <scope>NUCLEOTIDE SEQUENCE [LARGE SCALE GENOMIC DNA]</scope>
    <source>
        <strain evidence="10">NSCAC1</strain>
    </source>
</reference>
<feature type="binding site" evidence="9">
    <location>
        <position position="93"/>
    </location>
    <ligand>
        <name>Fe cation</name>
        <dbReference type="ChEBI" id="CHEBI:24875"/>
        <label>1</label>
    </ligand>
</feature>
<dbReference type="Proteomes" id="UP000516072">
    <property type="component" value="Chromosome"/>
</dbReference>
<evidence type="ECO:0000256" key="1">
    <source>
        <dbReference type="ARBA" id="ARBA00004749"/>
    </source>
</evidence>
<keyword evidence="4 9" id="KW-0479">Metal-binding</keyword>
<dbReference type="CDD" id="cd01042">
    <property type="entry name" value="DMQH"/>
    <property type="match status" value="1"/>
</dbReference>
<dbReference type="GO" id="GO:0005886">
    <property type="term" value="C:plasma membrane"/>
    <property type="evidence" value="ECO:0007669"/>
    <property type="project" value="UniProtKB-SubCell"/>
</dbReference>
<keyword evidence="2 9" id="KW-1003">Cell membrane</keyword>
<feature type="binding site" evidence="9">
    <location>
        <position position="63"/>
    </location>
    <ligand>
        <name>Fe cation</name>
        <dbReference type="ChEBI" id="CHEBI:24875"/>
        <label>1</label>
    </ligand>
</feature>
<dbReference type="InterPro" id="IPR012347">
    <property type="entry name" value="Ferritin-like"/>
</dbReference>
<dbReference type="NCBIfam" id="NF033656">
    <property type="entry name" value="DMQ_monoox_COQ7"/>
    <property type="match status" value="1"/>
</dbReference>
<evidence type="ECO:0000256" key="2">
    <source>
        <dbReference type="ARBA" id="ARBA00022475"/>
    </source>
</evidence>
<feature type="binding site" evidence="9">
    <location>
        <position position="177"/>
    </location>
    <ligand>
        <name>Fe cation</name>
        <dbReference type="ChEBI" id="CHEBI:24875"/>
        <label>1</label>
    </ligand>
</feature>
<keyword evidence="3 9" id="KW-0831">Ubiquinone biosynthesis</keyword>
<comment type="catalytic activity">
    <reaction evidence="9">
        <text>a 5-methoxy-2-methyl-3-(all-trans-polyprenyl)benzene-1,4-diol + AH2 + O2 = a 3-demethylubiquinol + A + H2O</text>
        <dbReference type="Rhea" id="RHEA:50908"/>
        <dbReference type="Rhea" id="RHEA-COMP:10859"/>
        <dbReference type="Rhea" id="RHEA-COMP:10914"/>
        <dbReference type="ChEBI" id="CHEBI:13193"/>
        <dbReference type="ChEBI" id="CHEBI:15377"/>
        <dbReference type="ChEBI" id="CHEBI:15379"/>
        <dbReference type="ChEBI" id="CHEBI:17499"/>
        <dbReference type="ChEBI" id="CHEBI:84167"/>
        <dbReference type="ChEBI" id="CHEBI:84422"/>
        <dbReference type="EC" id="1.14.99.60"/>
    </reaction>
</comment>
<protein>
    <recommendedName>
        <fullName evidence="9">3-demethoxyubiquinol 3-hydroxylase</fullName>
        <shortName evidence="9">DMQ hydroxylase</shortName>
        <ecNumber evidence="9">1.14.99.60</ecNumber>
    </recommendedName>
    <alternativeName>
        <fullName evidence="9">2-nonaprenyl-3-methyl-6-methoxy-1,4-benzoquinol hydroxylase</fullName>
    </alternativeName>
</protein>